<gene>
    <name evidence="1" type="ORF">NXF25_002313</name>
</gene>
<organism evidence="1 2">
    <name type="scientific">Crotalus adamanteus</name>
    <name type="common">Eastern diamondback rattlesnake</name>
    <dbReference type="NCBI Taxonomy" id="8729"/>
    <lineage>
        <taxon>Eukaryota</taxon>
        <taxon>Metazoa</taxon>
        <taxon>Chordata</taxon>
        <taxon>Craniata</taxon>
        <taxon>Vertebrata</taxon>
        <taxon>Euteleostomi</taxon>
        <taxon>Lepidosauria</taxon>
        <taxon>Squamata</taxon>
        <taxon>Bifurcata</taxon>
        <taxon>Unidentata</taxon>
        <taxon>Episquamata</taxon>
        <taxon>Toxicofera</taxon>
        <taxon>Serpentes</taxon>
        <taxon>Colubroidea</taxon>
        <taxon>Viperidae</taxon>
        <taxon>Crotalinae</taxon>
        <taxon>Crotalus</taxon>
    </lineage>
</organism>
<protein>
    <submittedName>
        <fullName evidence="1">Uncharacterized protein</fullName>
    </submittedName>
</protein>
<dbReference type="AlphaFoldDB" id="A0AAW1CBR0"/>
<evidence type="ECO:0000313" key="2">
    <source>
        <dbReference type="Proteomes" id="UP001474421"/>
    </source>
</evidence>
<evidence type="ECO:0000313" key="1">
    <source>
        <dbReference type="EMBL" id="KAK9411138.1"/>
    </source>
</evidence>
<comment type="caution">
    <text evidence="1">The sequence shown here is derived from an EMBL/GenBank/DDBJ whole genome shotgun (WGS) entry which is preliminary data.</text>
</comment>
<dbReference type="Proteomes" id="UP001474421">
    <property type="component" value="Unassembled WGS sequence"/>
</dbReference>
<accession>A0AAW1CBR0</accession>
<name>A0AAW1CBR0_CROAD</name>
<reference evidence="1 2" key="1">
    <citation type="journal article" date="2024" name="Proc. Natl. Acad. Sci. U.S.A.">
        <title>The genetic regulatory architecture and epigenomic basis for age-related changes in rattlesnake venom.</title>
        <authorList>
            <person name="Hogan M.P."/>
            <person name="Holding M.L."/>
            <person name="Nystrom G.S."/>
            <person name="Colston T.J."/>
            <person name="Bartlett D.A."/>
            <person name="Mason A.J."/>
            <person name="Ellsworth S.A."/>
            <person name="Rautsaw R.M."/>
            <person name="Lawrence K.C."/>
            <person name="Strickland J.L."/>
            <person name="He B."/>
            <person name="Fraser P."/>
            <person name="Margres M.J."/>
            <person name="Gilbert D.M."/>
            <person name="Gibbs H.L."/>
            <person name="Parkinson C.L."/>
            <person name="Rokyta D.R."/>
        </authorList>
    </citation>
    <scope>NUCLEOTIDE SEQUENCE [LARGE SCALE GENOMIC DNA]</scope>
    <source>
        <strain evidence="1">DRR0105</strain>
    </source>
</reference>
<sequence length="113" mass="13166">MAQFGCQPKCISSQELMKNSPQLMNSEMENPHDIVVESPFFLVAQVWKMSCILGGGHAEEDKEWNILNRSIRYCNIRYCLDNECIFSQLYNHHVTLKLRGQISHFPELELVYT</sequence>
<proteinExistence type="predicted"/>
<dbReference type="EMBL" id="JAOTOJ010000001">
    <property type="protein sequence ID" value="KAK9411138.1"/>
    <property type="molecule type" value="Genomic_DNA"/>
</dbReference>
<keyword evidence="2" id="KW-1185">Reference proteome</keyword>